<organism evidence="3 4">
    <name type="scientific">Escallonia rubra</name>
    <dbReference type="NCBI Taxonomy" id="112253"/>
    <lineage>
        <taxon>Eukaryota</taxon>
        <taxon>Viridiplantae</taxon>
        <taxon>Streptophyta</taxon>
        <taxon>Embryophyta</taxon>
        <taxon>Tracheophyta</taxon>
        <taxon>Spermatophyta</taxon>
        <taxon>Magnoliopsida</taxon>
        <taxon>eudicotyledons</taxon>
        <taxon>Gunneridae</taxon>
        <taxon>Pentapetalae</taxon>
        <taxon>asterids</taxon>
        <taxon>campanulids</taxon>
        <taxon>Escalloniales</taxon>
        <taxon>Escalloniaceae</taxon>
        <taxon>Escallonia</taxon>
    </lineage>
</organism>
<feature type="compositionally biased region" description="Basic and acidic residues" evidence="1">
    <location>
        <begin position="153"/>
        <end position="169"/>
    </location>
</feature>
<feature type="transmembrane region" description="Helical" evidence="2">
    <location>
        <begin position="7"/>
        <end position="24"/>
    </location>
</feature>
<dbReference type="AlphaFoldDB" id="A0AA88QFX7"/>
<protein>
    <recommendedName>
        <fullName evidence="5">Ribosomal protein L34Ae</fullName>
    </recommendedName>
</protein>
<sequence>MFRLRDSLWVLVCNLILYLFGFLIERFRGDDDDSYKNEDDKIVCKNHENLKSDGSSESEDLGFSFGFQFQTSKDSTGGFAEAGNSVATDSGSITSTSRYQFVSGKDESGFMEEPKTTSFVVQEMSMGSFEGSNDHEKADDFAKISGIEAVSEGEEHSTLADHELSKNEEMDVSGENLSGKESAIDGVQYLSEDGFSPCDSKMEDDPCEGFIISTHKVDSENNDSSSDTDNEGHELETRKQDDEGHESETVERLRPEQPLLEEQHAFPAETSSQWKEPRELNQPFRLDNHGMESNTRTPIDDNKVEIIENNQSPEKISSKDMSFWNSENFLGRESEDSDDEYIELDPHLQDSIELGQQTSSSVNSAKVEDGLGQSEEHSSGNKPWMSECDEEDEKDILWEHRELVEQMKMEMKSARIGGLPTISEECESPKVVEDLKPLKIDEKIEHRDRMQEIQKFYRSYAERMRKLDVLNYQTMHAISFLQLKDPNQLTSRKNSSVSELKSLLVPNLWQSKLRRIYVDPTLNNSIKELHRDLEAVYVGQVCASWEILRWQYGKVKELLEYDPQGLNSYNQVAGEFQQFHVLLRRFIEDEPFQGPRIQHYVNSRRGLRTLLLVPTVKDDCLKDKKGRREEEENAVTIAMLAEIMEESMQVFREFLCADKGLQGLQVNLQSNADTELLMDIKSCLEKKQKRLKDILRSGNCIVKKFQKPRSSGRLNHALFLSQVELRLVSRVLSQSRLTKDQLMWCQTKLDNINFVNRRIHVEPSFLLFPC</sequence>
<dbReference type="InterPro" id="IPR012870">
    <property type="entry name" value="DUF1666"/>
</dbReference>
<accession>A0AA88QFX7</accession>
<evidence type="ECO:0000256" key="2">
    <source>
        <dbReference type="SAM" id="Phobius"/>
    </source>
</evidence>
<evidence type="ECO:0000256" key="1">
    <source>
        <dbReference type="SAM" id="MobiDB-lite"/>
    </source>
</evidence>
<dbReference type="Proteomes" id="UP001187471">
    <property type="component" value="Unassembled WGS sequence"/>
</dbReference>
<dbReference type="PANTHER" id="PTHR46741:SF4">
    <property type="entry name" value="FINGER FYVE DOMAIN PROTEIN, PUTATIVE (DUF1666)-RELATED"/>
    <property type="match status" value="1"/>
</dbReference>
<keyword evidence="4" id="KW-1185">Reference proteome</keyword>
<dbReference type="PANTHER" id="PTHR46741">
    <property type="entry name" value="OS09G0413600 PROTEIN"/>
    <property type="match status" value="1"/>
</dbReference>
<feature type="region of interest" description="Disordered" evidence="1">
    <location>
        <begin position="356"/>
        <end position="390"/>
    </location>
</feature>
<evidence type="ECO:0008006" key="5">
    <source>
        <dbReference type="Google" id="ProtNLM"/>
    </source>
</evidence>
<keyword evidence="2" id="KW-1133">Transmembrane helix</keyword>
<feature type="compositionally biased region" description="Basic and acidic residues" evidence="1">
    <location>
        <begin position="366"/>
        <end position="379"/>
    </location>
</feature>
<feature type="region of interest" description="Disordered" evidence="1">
    <location>
        <begin position="214"/>
        <end position="305"/>
    </location>
</feature>
<dbReference type="Pfam" id="PF07891">
    <property type="entry name" value="DUF1666"/>
    <property type="match status" value="1"/>
</dbReference>
<gene>
    <name evidence="3" type="ORF">RJ640_007868</name>
</gene>
<proteinExistence type="predicted"/>
<feature type="region of interest" description="Disordered" evidence="1">
    <location>
        <begin position="151"/>
        <end position="176"/>
    </location>
</feature>
<comment type="caution">
    <text evidence="3">The sequence shown here is derived from an EMBL/GenBank/DDBJ whole genome shotgun (WGS) entry which is preliminary data.</text>
</comment>
<name>A0AA88QFX7_9ASTE</name>
<feature type="compositionally biased region" description="Basic and acidic residues" evidence="1">
    <location>
        <begin position="230"/>
        <end position="255"/>
    </location>
</feature>
<dbReference type="EMBL" id="JAVXUO010002860">
    <property type="protein sequence ID" value="KAK2969003.1"/>
    <property type="molecule type" value="Genomic_DNA"/>
</dbReference>
<evidence type="ECO:0000313" key="3">
    <source>
        <dbReference type="EMBL" id="KAK2969003.1"/>
    </source>
</evidence>
<reference evidence="3" key="1">
    <citation type="submission" date="2022-12" db="EMBL/GenBank/DDBJ databases">
        <title>Draft genome assemblies for two species of Escallonia (Escalloniales).</title>
        <authorList>
            <person name="Chanderbali A."/>
            <person name="Dervinis C."/>
            <person name="Anghel I."/>
            <person name="Soltis D."/>
            <person name="Soltis P."/>
            <person name="Zapata F."/>
        </authorList>
    </citation>
    <scope>NUCLEOTIDE SEQUENCE</scope>
    <source>
        <strain evidence="3">UCBG92.1500</strain>
        <tissue evidence="3">Leaf</tissue>
    </source>
</reference>
<keyword evidence="2" id="KW-0472">Membrane</keyword>
<keyword evidence="2" id="KW-0812">Transmembrane</keyword>
<evidence type="ECO:0000313" key="4">
    <source>
        <dbReference type="Proteomes" id="UP001187471"/>
    </source>
</evidence>